<evidence type="ECO:0000259" key="1">
    <source>
        <dbReference type="Pfam" id="PF06985"/>
    </source>
</evidence>
<sequence length="797" mass="90530">MSSTDLPTRNDQNPTSFVLQFCEACLSFDDELSRIEILLEKPEPQFKNNGEESPTEQLKSLPSFEISKTRHIWDHAATCRCCRSLQRYVAKRLPSIATAILARGLPIDLYALSVSVAFLPAFPELTVPRLLLKAGVSIITQEVGSDNAQDADEFYSTSPSSKDGLLVRSVGPRVDFAQIRHWIGECRVSHGAECSQSILPQDWGLLELNTRTLDFYLIDVHRMCLHMFAMNSAPPYVALSYRWGDPERSTQSRKSNLAMMTAPGGLQNNDIVLAPTIMDAVTFTREVGFRYLWVDALCIVQDDYEKKPTYLNLMGTVYAEAVFVLAVLEGNADIGIAGIGHDREVLDTINLPTRNLIKSTRRVVGKEVFGDKNWATRGWTFQEGLFASKMISIDTFASWHCPCANWLEEVSRAPNLVQETDHQTTSTQAETKQLASSTFLDFPRVPGYMSLAKYARLVQAYNTRSLTMDSDALNAVAGVTGRLHSLFPDGFLQGLPQFFFDVALLWQPRSPLRRRICTSNAPTLPSWSWAAWHGDLDLSAWSDSHVVHDEPLIVRNNRIVDWQKLRYEKIDNGKTKEEWQAIQFTFHMPRARFEDPSVTDVPWAWHTHTDAQANRNTERRYFTYDPDDRRNHMPGIKFRFPFPPFERMRNVDRTASYSHLLKGKVQKAILTLDTSSLSNLTSECVRSVEDVYLVNESGDRIGWIRLNLYDEPPPAHGVECELIAISEGAMDVRQMTSELFTWLKVPESVDDTERKDVRFLHVLWIEWKGDVAYRRALGQVAKEAWERKCGSAEITLG</sequence>
<organism evidence="2 3">
    <name type="scientific">Paraphoma chrysanthemicola</name>
    <dbReference type="NCBI Taxonomy" id="798071"/>
    <lineage>
        <taxon>Eukaryota</taxon>
        <taxon>Fungi</taxon>
        <taxon>Dikarya</taxon>
        <taxon>Ascomycota</taxon>
        <taxon>Pezizomycotina</taxon>
        <taxon>Dothideomycetes</taxon>
        <taxon>Pleosporomycetidae</taxon>
        <taxon>Pleosporales</taxon>
        <taxon>Pleosporineae</taxon>
        <taxon>Phaeosphaeriaceae</taxon>
        <taxon>Paraphoma</taxon>
    </lineage>
</organism>
<dbReference type="Proteomes" id="UP000813461">
    <property type="component" value="Unassembled WGS sequence"/>
</dbReference>
<evidence type="ECO:0000313" key="2">
    <source>
        <dbReference type="EMBL" id="KAH7088032.1"/>
    </source>
</evidence>
<dbReference type="EMBL" id="JAGMVJ010000008">
    <property type="protein sequence ID" value="KAH7088032.1"/>
    <property type="molecule type" value="Genomic_DNA"/>
</dbReference>
<dbReference type="PANTHER" id="PTHR33112:SF12">
    <property type="entry name" value="HETEROKARYON INCOMPATIBILITY DOMAIN-CONTAINING PROTEIN"/>
    <property type="match status" value="1"/>
</dbReference>
<keyword evidence="3" id="KW-1185">Reference proteome</keyword>
<proteinExistence type="predicted"/>
<dbReference type="PANTHER" id="PTHR33112">
    <property type="entry name" value="DOMAIN PROTEIN, PUTATIVE-RELATED"/>
    <property type="match status" value="1"/>
</dbReference>
<reference evidence="2" key="1">
    <citation type="journal article" date="2021" name="Nat. Commun.">
        <title>Genetic determinants of endophytism in the Arabidopsis root mycobiome.</title>
        <authorList>
            <person name="Mesny F."/>
            <person name="Miyauchi S."/>
            <person name="Thiergart T."/>
            <person name="Pickel B."/>
            <person name="Atanasova L."/>
            <person name="Karlsson M."/>
            <person name="Huettel B."/>
            <person name="Barry K.W."/>
            <person name="Haridas S."/>
            <person name="Chen C."/>
            <person name="Bauer D."/>
            <person name="Andreopoulos W."/>
            <person name="Pangilinan J."/>
            <person name="LaButti K."/>
            <person name="Riley R."/>
            <person name="Lipzen A."/>
            <person name="Clum A."/>
            <person name="Drula E."/>
            <person name="Henrissat B."/>
            <person name="Kohler A."/>
            <person name="Grigoriev I.V."/>
            <person name="Martin F.M."/>
            <person name="Hacquard S."/>
        </authorList>
    </citation>
    <scope>NUCLEOTIDE SEQUENCE</scope>
    <source>
        <strain evidence="2">MPI-SDFR-AT-0120</strain>
    </source>
</reference>
<gene>
    <name evidence="2" type="ORF">FB567DRAFT_523524</name>
</gene>
<accession>A0A8K0VZW5</accession>
<evidence type="ECO:0000313" key="3">
    <source>
        <dbReference type="Proteomes" id="UP000813461"/>
    </source>
</evidence>
<protein>
    <submittedName>
        <fullName evidence="2">Heterokaryon incompatibility protein-domain-containing protein</fullName>
    </submittedName>
</protein>
<dbReference type="Pfam" id="PF06985">
    <property type="entry name" value="HET"/>
    <property type="match status" value="1"/>
</dbReference>
<dbReference type="AlphaFoldDB" id="A0A8K0VZW5"/>
<comment type="caution">
    <text evidence="2">The sequence shown here is derived from an EMBL/GenBank/DDBJ whole genome shotgun (WGS) entry which is preliminary data.</text>
</comment>
<dbReference type="OrthoDB" id="5428863at2759"/>
<name>A0A8K0VZW5_9PLEO</name>
<feature type="domain" description="Heterokaryon incompatibility" evidence="1">
    <location>
        <begin position="236"/>
        <end position="383"/>
    </location>
</feature>
<dbReference type="InterPro" id="IPR010730">
    <property type="entry name" value="HET"/>
</dbReference>